<gene>
    <name evidence="1" type="ORF">AKJ50_00620</name>
</gene>
<reference evidence="1 2" key="1">
    <citation type="journal article" date="2016" name="Sci. Rep.">
        <title>Metabolic traits of an uncultured archaeal lineage -MSBL1- from brine pools of the Red Sea.</title>
        <authorList>
            <person name="Mwirichia R."/>
            <person name="Alam I."/>
            <person name="Rashid M."/>
            <person name="Vinu M."/>
            <person name="Ba-Alawi W."/>
            <person name="Anthony Kamau A."/>
            <person name="Kamanda Ngugi D."/>
            <person name="Goker M."/>
            <person name="Klenk H.P."/>
            <person name="Bajic V."/>
            <person name="Stingl U."/>
        </authorList>
    </citation>
    <scope>NUCLEOTIDE SEQUENCE [LARGE SCALE GENOMIC DNA]</scope>
    <source>
        <strain evidence="1">SCGC-AAA382A13</strain>
    </source>
</reference>
<evidence type="ECO:0000313" key="1">
    <source>
        <dbReference type="EMBL" id="KXB05544.1"/>
    </source>
</evidence>
<protein>
    <submittedName>
        <fullName evidence="1">Uncharacterized protein</fullName>
    </submittedName>
</protein>
<proteinExistence type="predicted"/>
<evidence type="ECO:0000313" key="2">
    <source>
        <dbReference type="Proteomes" id="UP000070311"/>
    </source>
</evidence>
<comment type="caution">
    <text evidence="1">The sequence shown here is derived from an EMBL/GenBank/DDBJ whole genome shotgun (WGS) entry which is preliminary data.</text>
</comment>
<organism evidence="1 2">
    <name type="scientific">candidate division MSBL1 archaeon SCGC-AAA382A13</name>
    <dbReference type="NCBI Taxonomy" id="1698279"/>
    <lineage>
        <taxon>Archaea</taxon>
        <taxon>Methanobacteriati</taxon>
        <taxon>Methanobacteriota</taxon>
        <taxon>candidate division MSBL1</taxon>
    </lineage>
</organism>
<name>A0A133VGI9_9EURY</name>
<dbReference type="EMBL" id="LHYD01000007">
    <property type="protein sequence ID" value="KXB05544.1"/>
    <property type="molecule type" value="Genomic_DNA"/>
</dbReference>
<dbReference type="AlphaFoldDB" id="A0A133VGI9"/>
<dbReference type="Proteomes" id="UP000070311">
    <property type="component" value="Unassembled WGS sequence"/>
</dbReference>
<keyword evidence="2" id="KW-1185">Reference proteome</keyword>
<sequence>MNEKGKKTVKIELKENKKLKIITPDVISLKTPQGELYKSFPEIRFEKIENTTDGIKIYLS</sequence>
<accession>A0A133VGI9</accession>